<accession>A0A8K0DKJ2</accession>
<dbReference type="InterPro" id="IPR007110">
    <property type="entry name" value="Ig-like_dom"/>
</dbReference>
<dbReference type="OrthoDB" id="8825892at2759"/>
<evidence type="ECO:0000259" key="3">
    <source>
        <dbReference type="PROSITE" id="PS50835"/>
    </source>
</evidence>
<reference evidence="4" key="1">
    <citation type="submission" date="2019-08" db="EMBL/GenBank/DDBJ databases">
        <title>The genome of the North American firefly Photinus pyralis.</title>
        <authorList>
            <consortium name="Photinus pyralis genome working group"/>
            <person name="Fallon T.R."/>
            <person name="Sander Lower S.E."/>
            <person name="Weng J.-K."/>
        </authorList>
    </citation>
    <scope>NUCLEOTIDE SEQUENCE</scope>
    <source>
        <strain evidence="4">TRF0915ILg1</strain>
        <tissue evidence="4">Whole body</tissue>
    </source>
</reference>
<dbReference type="Proteomes" id="UP000801492">
    <property type="component" value="Unassembled WGS sequence"/>
</dbReference>
<feature type="region of interest" description="Disordered" evidence="1">
    <location>
        <begin position="437"/>
        <end position="459"/>
    </location>
</feature>
<dbReference type="PANTHER" id="PTHR23278">
    <property type="entry name" value="SIDESTEP PROTEIN"/>
    <property type="match status" value="1"/>
</dbReference>
<feature type="transmembrane region" description="Helical" evidence="2">
    <location>
        <begin position="265"/>
        <end position="289"/>
    </location>
</feature>
<comment type="caution">
    <text evidence="4">The sequence shown here is derived from an EMBL/GenBank/DDBJ whole genome shotgun (WGS) entry which is preliminary data.</text>
</comment>
<keyword evidence="2" id="KW-0472">Membrane</keyword>
<dbReference type="CDD" id="cd00096">
    <property type="entry name" value="Ig"/>
    <property type="match status" value="1"/>
</dbReference>
<dbReference type="AlphaFoldDB" id="A0A8K0DKJ2"/>
<dbReference type="InterPro" id="IPR036179">
    <property type="entry name" value="Ig-like_dom_sf"/>
</dbReference>
<evidence type="ECO:0000313" key="5">
    <source>
        <dbReference type="Proteomes" id="UP000801492"/>
    </source>
</evidence>
<feature type="non-terminal residue" evidence="4">
    <location>
        <position position="1"/>
    </location>
</feature>
<proteinExistence type="predicted"/>
<protein>
    <recommendedName>
        <fullName evidence="3">Ig-like domain-containing protein</fullName>
    </recommendedName>
</protein>
<evidence type="ECO:0000256" key="1">
    <source>
        <dbReference type="SAM" id="MobiDB-lite"/>
    </source>
</evidence>
<feature type="compositionally biased region" description="Polar residues" evidence="1">
    <location>
        <begin position="446"/>
        <end position="459"/>
    </location>
</feature>
<dbReference type="InterPro" id="IPR013151">
    <property type="entry name" value="Immunoglobulin_dom"/>
</dbReference>
<dbReference type="PANTHER" id="PTHR23278:SF30">
    <property type="entry name" value="SIDESTEP VIII, ISOFORM B"/>
    <property type="match status" value="1"/>
</dbReference>
<evidence type="ECO:0000256" key="2">
    <source>
        <dbReference type="SAM" id="Phobius"/>
    </source>
</evidence>
<dbReference type="PROSITE" id="PS50835">
    <property type="entry name" value="IG_LIKE"/>
    <property type="match status" value="1"/>
</dbReference>
<keyword evidence="5" id="KW-1185">Reference proteome</keyword>
<organism evidence="4 5">
    <name type="scientific">Ignelater luminosus</name>
    <name type="common">Cucubano</name>
    <name type="synonym">Pyrophorus luminosus</name>
    <dbReference type="NCBI Taxonomy" id="2038154"/>
    <lineage>
        <taxon>Eukaryota</taxon>
        <taxon>Metazoa</taxon>
        <taxon>Ecdysozoa</taxon>
        <taxon>Arthropoda</taxon>
        <taxon>Hexapoda</taxon>
        <taxon>Insecta</taxon>
        <taxon>Pterygota</taxon>
        <taxon>Neoptera</taxon>
        <taxon>Endopterygota</taxon>
        <taxon>Coleoptera</taxon>
        <taxon>Polyphaga</taxon>
        <taxon>Elateriformia</taxon>
        <taxon>Elateroidea</taxon>
        <taxon>Elateridae</taxon>
        <taxon>Agrypninae</taxon>
        <taxon>Pyrophorini</taxon>
        <taxon>Ignelater</taxon>
    </lineage>
</organism>
<sequence length="459" mass="50764">GKTLYNNAAAGTIISNQSLVLQTVSRARAGSYTCVGTNHEGEGESNAVQLDVKFVPVCKSGQQRVYNVARQETVVVSCEVEANPTNVQFFWKFNNSDNSALMLDMPQNLVNADKTKSTLLYTPMTEHDYGTLLCKGSNKVGQQRDPCVFYINPAGKPDPLSNCSIANQTVDSLQVECVEGFDGGLPQIFVLELYDSAIHKLISNVTSKNPDFFVGGLNSDRALNIVLYAANKKGRSEMKRIDTFTLKSIEKRSASTSTFLNLTPILGILIGIVVALILVAIIIVVVIRLRAREESLDKNYDTNSLSASGSAYATMDSKNTSTEPLRTDLNVSVNSLEEKNPDIIPHNNSEDDYQDEERAFERLNNVQPRSYVRLQTSNQLDMGNGNGLETNKNQVTHLFYSQQPAPCLQPFNPPHPSTLQRMHHPHLLPAYISRTPREKQQMYDGSITSATPLISRENN</sequence>
<dbReference type="Pfam" id="PF00047">
    <property type="entry name" value="ig"/>
    <property type="match status" value="1"/>
</dbReference>
<feature type="non-terminal residue" evidence="4">
    <location>
        <position position="459"/>
    </location>
</feature>
<dbReference type="InterPro" id="IPR013783">
    <property type="entry name" value="Ig-like_fold"/>
</dbReference>
<dbReference type="SUPFAM" id="SSF48726">
    <property type="entry name" value="Immunoglobulin"/>
    <property type="match status" value="2"/>
</dbReference>
<dbReference type="Gene3D" id="2.60.40.10">
    <property type="entry name" value="Immunoglobulins"/>
    <property type="match status" value="2"/>
</dbReference>
<name>A0A8K0DKJ2_IGNLU</name>
<dbReference type="EMBL" id="VTPC01000620">
    <property type="protein sequence ID" value="KAF2905016.1"/>
    <property type="molecule type" value="Genomic_DNA"/>
</dbReference>
<keyword evidence="2" id="KW-1133">Transmembrane helix</keyword>
<gene>
    <name evidence="4" type="ORF">ILUMI_01158</name>
</gene>
<keyword evidence="2" id="KW-0812">Transmembrane</keyword>
<evidence type="ECO:0000313" key="4">
    <source>
        <dbReference type="EMBL" id="KAF2905016.1"/>
    </source>
</evidence>
<feature type="domain" description="Ig-like" evidence="3">
    <location>
        <begin position="56"/>
        <end position="138"/>
    </location>
</feature>